<reference evidence="3" key="1">
    <citation type="submission" date="2024-05" db="EMBL/GenBank/DDBJ databases">
        <title>Alkalihalobacillus sp. strain MEB203 novel alkaliphilic bacterium from Lonar Lake, India.</title>
        <authorList>
            <person name="Joshi A."/>
            <person name="Thite S."/>
            <person name="Mengade P."/>
        </authorList>
    </citation>
    <scope>NUCLEOTIDE SEQUENCE</scope>
    <source>
        <strain evidence="3">MEB 203</strain>
    </source>
</reference>
<dbReference type="EMBL" id="JAOTPO010000011">
    <property type="protein sequence ID" value="MDE5414866.1"/>
    <property type="molecule type" value="Genomic_DNA"/>
</dbReference>
<protein>
    <submittedName>
        <fullName evidence="3">NADPH:quinone reductase</fullName>
    </submittedName>
</protein>
<accession>A0ABT5VHE3</accession>
<dbReference type="InterPro" id="IPR036291">
    <property type="entry name" value="NAD(P)-bd_dom_sf"/>
</dbReference>
<evidence type="ECO:0000259" key="2">
    <source>
        <dbReference type="SMART" id="SM00829"/>
    </source>
</evidence>
<dbReference type="SMART" id="SM00829">
    <property type="entry name" value="PKS_ER"/>
    <property type="match status" value="1"/>
</dbReference>
<name>A0ABT5VHE3_9BACI</name>
<dbReference type="Proteomes" id="UP001148125">
    <property type="component" value="Unassembled WGS sequence"/>
</dbReference>
<organism evidence="3 4">
    <name type="scientific">Alkalihalobacterium chitinilyticum</name>
    <dbReference type="NCBI Taxonomy" id="2980103"/>
    <lineage>
        <taxon>Bacteria</taxon>
        <taxon>Bacillati</taxon>
        <taxon>Bacillota</taxon>
        <taxon>Bacilli</taxon>
        <taxon>Bacillales</taxon>
        <taxon>Bacillaceae</taxon>
        <taxon>Alkalihalobacterium</taxon>
    </lineage>
</organism>
<dbReference type="Pfam" id="PF08240">
    <property type="entry name" value="ADH_N"/>
    <property type="match status" value="1"/>
</dbReference>
<dbReference type="RefSeq" id="WP_275119470.1">
    <property type="nucleotide sequence ID" value="NZ_JAOTPO010000011.1"/>
</dbReference>
<dbReference type="PANTHER" id="PTHR44154:SF1">
    <property type="entry name" value="QUINONE OXIDOREDUCTASE"/>
    <property type="match status" value="1"/>
</dbReference>
<sequence length="320" mass="34183">MKAVAYQKHGGPEVLEIIEVEKPSPQPGEVLVKVGASGVNPVDTYFRSGVRPVDQFPYIPHFDLGGTIVELGANVTKWKIGDRVWGTNIKGTAAEFVSVPEDKVFPLASHLSEEDGAALSMAFVTAYLSLFNRAKLSAGETVLIYGAAGAVGNAAVQLAKQHGANVIATASSAEKATIASNAGADKVVLYNEANLVDEVIAWTNNEGVPVILDVSLSENMETNFEVLANGGRIVTIGSPKNNTPTLPWRYLNMKNASLIGVLLFKAPPHELKSAGEEISRLFAQKKLSTHIGKVFDFKDAAKAHEAIESKNFSGNILIKF</sequence>
<dbReference type="InterPro" id="IPR013154">
    <property type="entry name" value="ADH-like_N"/>
</dbReference>
<keyword evidence="4" id="KW-1185">Reference proteome</keyword>
<feature type="domain" description="Enoyl reductase (ER)" evidence="2">
    <location>
        <begin position="10"/>
        <end position="318"/>
    </location>
</feature>
<comment type="caution">
    <text evidence="3">The sequence shown here is derived from an EMBL/GenBank/DDBJ whole genome shotgun (WGS) entry which is preliminary data.</text>
</comment>
<evidence type="ECO:0000313" key="4">
    <source>
        <dbReference type="Proteomes" id="UP001148125"/>
    </source>
</evidence>
<dbReference type="SUPFAM" id="SSF51735">
    <property type="entry name" value="NAD(P)-binding Rossmann-fold domains"/>
    <property type="match status" value="1"/>
</dbReference>
<dbReference type="Pfam" id="PF00107">
    <property type="entry name" value="ADH_zinc_N"/>
    <property type="match status" value="1"/>
</dbReference>
<keyword evidence="1" id="KW-0521">NADP</keyword>
<dbReference type="InterPro" id="IPR020843">
    <property type="entry name" value="ER"/>
</dbReference>
<dbReference type="Gene3D" id="3.40.50.720">
    <property type="entry name" value="NAD(P)-binding Rossmann-like Domain"/>
    <property type="match status" value="1"/>
</dbReference>
<dbReference type="CDD" id="cd08253">
    <property type="entry name" value="zeta_crystallin"/>
    <property type="match status" value="1"/>
</dbReference>
<dbReference type="InterPro" id="IPR011032">
    <property type="entry name" value="GroES-like_sf"/>
</dbReference>
<dbReference type="SUPFAM" id="SSF50129">
    <property type="entry name" value="GroES-like"/>
    <property type="match status" value="1"/>
</dbReference>
<dbReference type="Gene3D" id="3.90.180.10">
    <property type="entry name" value="Medium-chain alcohol dehydrogenases, catalytic domain"/>
    <property type="match status" value="1"/>
</dbReference>
<evidence type="ECO:0000256" key="1">
    <source>
        <dbReference type="ARBA" id="ARBA00022857"/>
    </source>
</evidence>
<dbReference type="PANTHER" id="PTHR44154">
    <property type="entry name" value="QUINONE OXIDOREDUCTASE"/>
    <property type="match status" value="1"/>
</dbReference>
<dbReference type="InterPro" id="IPR051603">
    <property type="entry name" value="Zinc-ADH_QOR/CCCR"/>
</dbReference>
<dbReference type="InterPro" id="IPR013149">
    <property type="entry name" value="ADH-like_C"/>
</dbReference>
<proteinExistence type="predicted"/>
<evidence type="ECO:0000313" key="3">
    <source>
        <dbReference type="EMBL" id="MDE5414866.1"/>
    </source>
</evidence>
<gene>
    <name evidence="3" type="ORF">N7Z68_16015</name>
</gene>